<dbReference type="Proteomes" id="UP000241890">
    <property type="component" value="Unassembled WGS sequence"/>
</dbReference>
<protein>
    <submittedName>
        <fullName evidence="3">Uncharacterized protein</fullName>
    </submittedName>
</protein>
<sequence>MTANADADAALREELETVKAALKEAELLADPTLFEQAQKLRTELAHARGGEARAQTQVQELQDRVKDLESLVLEKEQKGIVASARWQLARDENDQVLAELQTTKRKQAEARADACAALATASALREDNRALRIQACEKALEEHKAKGHEQCLSQALRHALQQRDTLAARARALVRSVEEAVMAANKAQDDRNHLSTQLTAAREHAAGLTSELEKARKEIGDLEQQQPTIAQILAEHQRSITENIEAMMKRQQQQQQQQQQQVAAPPPERSTPAEDSVVRAQELADRDMSADQESVASSAVDATPERDQDRVLPASPPRDDETHSQDDRAAVEVQESPKAKKGDEADNELLDEDFAAAPSPSPVPAKTRQTSRSRRLVQEDDSEDENEENVPTQRRQITKAAASKRTRANKTEAAKKPAARAKKRTRLNVGEHKALFNFMDSNLAPKLKAK</sequence>
<evidence type="ECO:0000313" key="3">
    <source>
        <dbReference type="EMBL" id="GBG32537.1"/>
    </source>
</evidence>
<dbReference type="EMBL" id="BEYU01000124">
    <property type="protein sequence ID" value="GBG32537.1"/>
    <property type="molecule type" value="Genomic_DNA"/>
</dbReference>
<feature type="compositionally biased region" description="Acidic residues" evidence="2">
    <location>
        <begin position="345"/>
        <end position="354"/>
    </location>
</feature>
<feature type="compositionally biased region" description="Low complexity" evidence="2">
    <location>
        <begin position="251"/>
        <end position="261"/>
    </location>
</feature>
<name>A0A2R5GNR7_9STRA</name>
<feature type="compositionally biased region" description="Acidic residues" evidence="2">
    <location>
        <begin position="379"/>
        <end position="388"/>
    </location>
</feature>
<proteinExistence type="predicted"/>
<feature type="compositionally biased region" description="Basic and acidic residues" evidence="2">
    <location>
        <begin position="317"/>
        <end position="344"/>
    </location>
</feature>
<gene>
    <name evidence="3" type="ORF">FCC1311_087612</name>
</gene>
<organism evidence="3 4">
    <name type="scientific">Hondaea fermentalgiana</name>
    <dbReference type="NCBI Taxonomy" id="2315210"/>
    <lineage>
        <taxon>Eukaryota</taxon>
        <taxon>Sar</taxon>
        <taxon>Stramenopiles</taxon>
        <taxon>Bigyra</taxon>
        <taxon>Labyrinthulomycetes</taxon>
        <taxon>Thraustochytrida</taxon>
        <taxon>Thraustochytriidae</taxon>
        <taxon>Hondaea</taxon>
    </lineage>
</organism>
<evidence type="ECO:0000256" key="1">
    <source>
        <dbReference type="SAM" id="Coils"/>
    </source>
</evidence>
<feature type="region of interest" description="Disordered" evidence="2">
    <location>
        <begin position="247"/>
        <end position="428"/>
    </location>
</feature>
<evidence type="ECO:0000313" key="4">
    <source>
        <dbReference type="Proteomes" id="UP000241890"/>
    </source>
</evidence>
<reference evidence="3 4" key="1">
    <citation type="submission" date="2017-12" db="EMBL/GenBank/DDBJ databases">
        <title>Sequencing, de novo assembly and annotation of complete genome of a new Thraustochytrid species, strain FCC1311.</title>
        <authorList>
            <person name="Sedici K."/>
            <person name="Godart F."/>
            <person name="Aiese Cigliano R."/>
            <person name="Sanseverino W."/>
            <person name="Barakat M."/>
            <person name="Ortet P."/>
            <person name="Marechal E."/>
            <person name="Cagnac O."/>
            <person name="Amato A."/>
        </authorList>
    </citation>
    <scope>NUCLEOTIDE SEQUENCE [LARGE SCALE GENOMIC DNA]</scope>
</reference>
<dbReference type="InParanoid" id="A0A2R5GNR7"/>
<feature type="compositionally biased region" description="Basic residues" evidence="2">
    <location>
        <begin position="417"/>
        <end position="426"/>
    </location>
</feature>
<accession>A0A2R5GNR7</accession>
<comment type="caution">
    <text evidence="3">The sequence shown here is derived from an EMBL/GenBank/DDBJ whole genome shotgun (WGS) entry which is preliminary data.</text>
</comment>
<keyword evidence="1" id="KW-0175">Coiled coil</keyword>
<evidence type="ECO:0000256" key="2">
    <source>
        <dbReference type="SAM" id="MobiDB-lite"/>
    </source>
</evidence>
<feature type="coiled-coil region" evidence="1">
    <location>
        <begin position="8"/>
        <end position="113"/>
    </location>
</feature>
<dbReference type="AlphaFoldDB" id="A0A2R5GNR7"/>
<keyword evidence="4" id="KW-1185">Reference proteome</keyword>